<dbReference type="OMA" id="TTRFGAY"/>
<evidence type="ECO:0000256" key="9">
    <source>
        <dbReference type="RuleBase" id="RU000488"/>
    </source>
</evidence>
<evidence type="ECO:0000256" key="6">
    <source>
        <dbReference type="ARBA" id="ARBA00022989"/>
    </source>
</evidence>
<accession>A0A914B1T5</accession>
<keyword evidence="7 8" id="KW-0472">Membrane</keyword>
<keyword evidence="5" id="KW-0677">Repeat</keyword>
<dbReference type="GO" id="GO:0055085">
    <property type="term" value="P:transmembrane transport"/>
    <property type="evidence" value="ECO:0007669"/>
    <property type="project" value="InterPro"/>
</dbReference>
<evidence type="ECO:0000256" key="8">
    <source>
        <dbReference type="PROSITE-ProRule" id="PRU00282"/>
    </source>
</evidence>
<evidence type="ECO:0000256" key="5">
    <source>
        <dbReference type="ARBA" id="ARBA00022737"/>
    </source>
</evidence>
<dbReference type="GeneID" id="119738627"/>
<dbReference type="EnsemblMetazoa" id="XM_038213533.1">
    <property type="protein sequence ID" value="XP_038069461.1"/>
    <property type="gene ID" value="LOC119738627"/>
</dbReference>
<evidence type="ECO:0000256" key="7">
    <source>
        <dbReference type="ARBA" id="ARBA00023136"/>
    </source>
</evidence>
<name>A0A914B1T5_PATMI</name>
<proteinExistence type="inferred from homology"/>
<feature type="repeat" description="Solcar" evidence="8">
    <location>
        <begin position="109"/>
        <end position="200"/>
    </location>
</feature>
<dbReference type="InterPro" id="IPR018108">
    <property type="entry name" value="MCP_transmembrane"/>
</dbReference>
<feature type="repeat" description="Solcar" evidence="8">
    <location>
        <begin position="209"/>
        <end position="293"/>
    </location>
</feature>
<keyword evidence="3 9" id="KW-0813">Transport</keyword>
<dbReference type="InterPro" id="IPR023395">
    <property type="entry name" value="MCP_dom_sf"/>
</dbReference>
<dbReference type="OrthoDB" id="448427at2759"/>
<comment type="subcellular location">
    <subcellularLocation>
        <location evidence="1">Membrane</location>
        <topology evidence="1">Multi-pass membrane protein</topology>
    </subcellularLocation>
</comment>
<dbReference type="PROSITE" id="PS50920">
    <property type="entry name" value="SOLCAR"/>
    <property type="match status" value="3"/>
</dbReference>
<evidence type="ECO:0000256" key="2">
    <source>
        <dbReference type="ARBA" id="ARBA00006375"/>
    </source>
</evidence>
<dbReference type="GO" id="GO:0016020">
    <property type="term" value="C:membrane"/>
    <property type="evidence" value="ECO:0007669"/>
    <property type="project" value="UniProtKB-SubCell"/>
</dbReference>
<organism evidence="10 11">
    <name type="scientific">Patiria miniata</name>
    <name type="common">Bat star</name>
    <name type="synonym">Asterina miniata</name>
    <dbReference type="NCBI Taxonomy" id="46514"/>
    <lineage>
        <taxon>Eukaryota</taxon>
        <taxon>Metazoa</taxon>
        <taxon>Echinodermata</taxon>
        <taxon>Eleutherozoa</taxon>
        <taxon>Asterozoa</taxon>
        <taxon>Asteroidea</taxon>
        <taxon>Valvatacea</taxon>
        <taxon>Valvatida</taxon>
        <taxon>Asterinidae</taxon>
        <taxon>Patiria</taxon>
    </lineage>
</organism>
<dbReference type="Gene3D" id="1.50.40.10">
    <property type="entry name" value="Mitochondrial carrier domain"/>
    <property type="match status" value="1"/>
</dbReference>
<dbReference type="SUPFAM" id="SSF103506">
    <property type="entry name" value="Mitochondrial carrier"/>
    <property type="match status" value="1"/>
</dbReference>
<evidence type="ECO:0000256" key="1">
    <source>
        <dbReference type="ARBA" id="ARBA00004141"/>
    </source>
</evidence>
<evidence type="ECO:0000256" key="4">
    <source>
        <dbReference type="ARBA" id="ARBA00022692"/>
    </source>
</evidence>
<reference evidence="10" key="1">
    <citation type="submission" date="2022-11" db="UniProtKB">
        <authorList>
            <consortium name="EnsemblMetazoa"/>
        </authorList>
    </citation>
    <scope>IDENTIFICATION</scope>
</reference>
<dbReference type="Proteomes" id="UP000887568">
    <property type="component" value="Unplaced"/>
</dbReference>
<protein>
    <recommendedName>
        <fullName evidence="12">Mitochondrial dicarboxylate carrier</fullName>
    </recommendedName>
</protein>
<dbReference type="RefSeq" id="XP_038069461.1">
    <property type="nucleotide sequence ID" value="XM_038213533.1"/>
</dbReference>
<sequence length="306" mass="34437">MPYTEIHHDIHELHTHRAGRWYFGGLASATACCFTHPLDLIKVHLQTQQRVKYKASGMAVHIYRTQGGLALYNGLSASICRQMSYSLTRFGLYETIKGWMTADDPSTPLPFYQKVMIAAGAGACGGLVGAPADMINVRMQNDIKLAADKRRNYKHAFDGLWKVYRYEGFRNLFNGASMATVRAILMTVGQLSLYDQFKQTLLTTSFFNDNIITHFTASIMAGFCATLLTQPTDVMKTRLMNAPPGQYKNMMDCFVTTAKVGPLGFYKGFVPAFVRLAPHTILTFIFFEQLRLHFGIVIYINNNHKS</sequence>
<evidence type="ECO:0000256" key="3">
    <source>
        <dbReference type="ARBA" id="ARBA00022448"/>
    </source>
</evidence>
<dbReference type="AlphaFoldDB" id="A0A914B1T5"/>
<comment type="similarity">
    <text evidence="2 9">Belongs to the mitochondrial carrier (TC 2.A.29) family.</text>
</comment>
<dbReference type="Pfam" id="PF00153">
    <property type="entry name" value="Mito_carr"/>
    <property type="match status" value="3"/>
</dbReference>
<dbReference type="InterPro" id="IPR050391">
    <property type="entry name" value="Mito_Metabolite_Transporter"/>
</dbReference>
<feature type="repeat" description="Solcar" evidence="8">
    <location>
        <begin position="19"/>
        <end position="99"/>
    </location>
</feature>
<keyword evidence="6" id="KW-1133">Transmembrane helix</keyword>
<dbReference type="PANTHER" id="PTHR45618">
    <property type="entry name" value="MITOCHONDRIAL DICARBOXYLATE CARRIER-RELATED"/>
    <property type="match status" value="1"/>
</dbReference>
<keyword evidence="11" id="KW-1185">Reference proteome</keyword>
<keyword evidence="4 8" id="KW-0812">Transmembrane</keyword>
<evidence type="ECO:0000313" key="10">
    <source>
        <dbReference type="EnsemblMetazoa" id="XP_038069461.1"/>
    </source>
</evidence>
<dbReference type="PRINTS" id="PR00784">
    <property type="entry name" value="MTUNCOUPLING"/>
</dbReference>
<evidence type="ECO:0008006" key="12">
    <source>
        <dbReference type="Google" id="ProtNLM"/>
    </source>
</evidence>
<dbReference type="InterPro" id="IPR002067">
    <property type="entry name" value="MCP"/>
</dbReference>
<evidence type="ECO:0000313" key="11">
    <source>
        <dbReference type="Proteomes" id="UP000887568"/>
    </source>
</evidence>